<evidence type="ECO:0000313" key="2">
    <source>
        <dbReference type="Proteomes" id="UP001597418"/>
    </source>
</evidence>
<dbReference type="RefSeq" id="WP_066754177.1">
    <property type="nucleotide sequence ID" value="NZ_JBHUMB010000005.1"/>
</dbReference>
<dbReference type="EMBL" id="JBHUMB010000005">
    <property type="protein sequence ID" value="MFD2742454.1"/>
    <property type="molecule type" value="Genomic_DNA"/>
</dbReference>
<keyword evidence="2" id="KW-1185">Reference proteome</keyword>
<accession>A0ABW5U9G2</accession>
<gene>
    <name evidence="1" type="ORF">ACFSQ6_03525</name>
</gene>
<evidence type="ECO:0000313" key="1">
    <source>
        <dbReference type="EMBL" id="MFD2742454.1"/>
    </source>
</evidence>
<sequence>MEIINTYIINLASRLERKDHILSQFEGREEFQFELFPAIVSQNGAEGLWNSIKSIVINAKRDGLDYVLVCEDDHMFTDVYQSESLFSYLQVASNHQCEILIGGPSSCRGYIFPINNDLLHVDFFTGTQFIIIFKRLYDRILDFVFDKSSLDGADLILSRIANSKIVIHPFISVQKEFGYSDITPFYNSNMGYVEQLYVKCDIHLNLMRNIYHDLNFRIASDDEIELPKNWVVPTYVICDNNNQSLDRVYNQFSGKDELNIVKIDVVSNSKTKSEIFKSIISNALDTDEEVILIVNGEHEFTKSYTLENLARDLYIGLVYGVELISGVCYFATNITPANRNLFWANSLLNDQFLLVFKPFYKKVLSTTFSDDNFFEELSRLAISSFVQNPFMSSSIIKNDAEKSFEVCRRLLNQHY</sequence>
<protein>
    <submittedName>
        <fullName evidence="1">Uncharacterized protein</fullName>
    </submittedName>
</protein>
<reference evidence="2" key="1">
    <citation type="journal article" date="2019" name="Int. J. Syst. Evol. Microbiol.">
        <title>The Global Catalogue of Microorganisms (GCM) 10K type strain sequencing project: providing services to taxonomists for standard genome sequencing and annotation.</title>
        <authorList>
            <consortium name="The Broad Institute Genomics Platform"/>
            <consortium name="The Broad Institute Genome Sequencing Center for Infectious Disease"/>
            <person name="Wu L."/>
            <person name="Ma J."/>
        </authorList>
    </citation>
    <scope>NUCLEOTIDE SEQUENCE [LARGE SCALE GENOMIC DNA]</scope>
    <source>
        <strain evidence="2">KCTC 42247</strain>
    </source>
</reference>
<organism evidence="1 2">
    <name type="scientific">Sphingobacterium populi</name>
    <dbReference type="NCBI Taxonomy" id="1812824"/>
    <lineage>
        <taxon>Bacteria</taxon>
        <taxon>Pseudomonadati</taxon>
        <taxon>Bacteroidota</taxon>
        <taxon>Sphingobacteriia</taxon>
        <taxon>Sphingobacteriales</taxon>
        <taxon>Sphingobacteriaceae</taxon>
        <taxon>Sphingobacterium</taxon>
    </lineage>
</organism>
<name>A0ABW5U9G2_9SPHI</name>
<dbReference type="Proteomes" id="UP001597418">
    <property type="component" value="Unassembled WGS sequence"/>
</dbReference>
<proteinExistence type="predicted"/>
<comment type="caution">
    <text evidence="1">The sequence shown here is derived from an EMBL/GenBank/DDBJ whole genome shotgun (WGS) entry which is preliminary data.</text>
</comment>